<keyword evidence="3" id="KW-0813">Transport</keyword>
<evidence type="ECO:0000256" key="13">
    <source>
        <dbReference type="RuleBase" id="RU362091"/>
    </source>
</evidence>
<evidence type="ECO:0000256" key="11">
    <source>
        <dbReference type="ARBA" id="ARBA00023201"/>
    </source>
</evidence>
<dbReference type="InterPro" id="IPR050277">
    <property type="entry name" value="Sodium:Solute_Symporter"/>
</dbReference>
<comment type="similarity">
    <text evidence="2 13">Belongs to the sodium:solute symporter (SSF) (TC 2.A.21) family.</text>
</comment>
<evidence type="ECO:0000256" key="1">
    <source>
        <dbReference type="ARBA" id="ARBA00004651"/>
    </source>
</evidence>
<evidence type="ECO:0000256" key="2">
    <source>
        <dbReference type="ARBA" id="ARBA00006434"/>
    </source>
</evidence>
<dbReference type="PANTHER" id="PTHR48086:SF3">
    <property type="entry name" value="SODIUM_PROLINE SYMPORTER"/>
    <property type="match status" value="1"/>
</dbReference>
<keyword evidence="5 14" id="KW-0812">Transmembrane</keyword>
<dbReference type="OrthoDB" id="1263at2"/>
<proteinExistence type="inferred from homology"/>
<dbReference type="PATRIC" id="fig|994573.3.peg.62"/>
<feature type="transmembrane region" description="Helical" evidence="14">
    <location>
        <begin position="117"/>
        <end position="136"/>
    </location>
</feature>
<evidence type="ECO:0000256" key="9">
    <source>
        <dbReference type="ARBA" id="ARBA00023065"/>
    </source>
</evidence>
<dbReference type="InterPro" id="IPR038377">
    <property type="entry name" value="Na/Glc_symporter_sf"/>
</dbReference>
<evidence type="ECO:0000256" key="14">
    <source>
        <dbReference type="SAM" id="Phobius"/>
    </source>
</evidence>
<organism evidence="15 16">
    <name type="scientific">Youngiibacter fragilis 232.1</name>
    <dbReference type="NCBI Taxonomy" id="994573"/>
    <lineage>
        <taxon>Bacteria</taxon>
        <taxon>Bacillati</taxon>
        <taxon>Bacillota</taxon>
        <taxon>Clostridia</taxon>
        <taxon>Eubacteriales</taxon>
        <taxon>Clostridiaceae</taxon>
        <taxon>Youngiibacter</taxon>
    </lineage>
</organism>
<comment type="catalytic activity">
    <reaction evidence="12">
        <text>L-proline(in) + Na(+)(in) = L-proline(out) + Na(+)(out)</text>
        <dbReference type="Rhea" id="RHEA:28967"/>
        <dbReference type="ChEBI" id="CHEBI:29101"/>
        <dbReference type="ChEBI" id="CHEBI:60039"/>
    </reaction>
</comment>
<keyword evidence="11" id="KW-0739">Sodium transport</keyword>
<feature type="transmembrane region" description="Helical" evidence="14">
    <location>
        <begin position="376"/>
        <end position="395"/>
    </location>
</feature>
<feature type="transmembrane region" description="Helical" evidence="14">
    <location>
        <begin position="156"/>
        <end position="175"/>
    </location>
</feature>
<feature type="transmembrane region" description="Helical" evidence="14">
    <location>
        <begin position="182"/>
        <end position="200"/>
    </location>
</feature>
<feature type="transmembrane region" description="Helical" evidence="14">
    <location>
        <begin position="6"/>
        <end position="25"/>
    </location>
</feature>
<dbReference type="GO" id="GO:0015293">
    <property type="term" value="F:symporter activity"/>
    <property type="evidence" value="ECO:0007669"/>
    <property type="project" value="UniProtKB-KW"/>
</dbReference>
<feature type="transmembrane region" description="Helical" evidence="14">
    <location>
        <begin position="233"/>
        <end position="252"/>
    </location>
</feature>
<evidence type="ECO:0000256" key="10">
    <source>
        <dbReference type="ARBA" id="ARBA00023136"/>
    </source>
</evidence>
<gene>
    <name evidence="15" type="ORF">T472_0200320</name>
</gene>
<dbReference type="GO" id="GO:0005886">
    <property type="term" value="C:plasma membrane"/>
    <property type="evidence" value="ECO:0007669"/>
    <property type="project" value="UniProtKB-SubCell"/>
</dbReference>
<dbReference type="EMBL" id="AXUN02000004">
    <property type="protein sequence ID" value="ETA82568.1"/>
    <property type="molecule type" value="Genomic_DNA"/>
</dbReference>
<evidence type="ECO:0000256" key="6">
    <source>
        <dbReference type="ARBA" id="ARBA00022847"/>
    </source>
</evidence>
<accession>V7I9N3</accession>
<comment type="subcellular location">
    <subcellularLocation>
        <location evidence="1">Cell membrane</location>
        <topology evidence="1">Multi-pass membrane protein</topology>
    </subcellularLocation>
</comment>
<dbReference type="PROSITE" id="PS50283">
    <property type="entry name" value="NA_SOLUT_SYMP_3"/>
    <property type="match status" value="1"/>
</dbReference>
<comment type="caution">
    <text evidence="15">The sequence shown here is derived from an EMBL/GenBank/DDBJ whole genome shotgun (WGS) entry which is preliminary data.</text>
</comment>
<keyword evidence="6" id="KW-0769">Symport</keyword>
<evidence type="ECO:0000256" key="8">
    <source>
        <dbReference type="ARBA" id="ARBA00023053"/>
    </source>
</evidence>
<dbReference type="RefSeq" id="WP_023383469.1">
    <property type="nucleotide sequence ID" value="NZ_AXUN02000004.1"/>
</dbReference>
<evidence type="ECO:0000313" key="15">
    <source>
        <dbReference type="EMBL" id="ETA82568.1"/>
    </source>
</evidence>
<feature type="transmembrane region" description="Helical" evidence="14">
    <location>
        <begin position="401"/>
        <end position="423"/>
    </location>
</feature>
<feature type="transmembrane region" description="Helical" evidence="14">
    <location>
        <begin position="273"/>
        <end position="295"/>
    </location>
</feature>
<dbReference type="Proteomes" id="UP000017747">
    <property type="component" value="Unassembled WGS sequence"/>
</dbReference>
<dbReference type="InterPro" id="IPR001734">
    <property type="entry name" value="Na/solute_symporter"/>
</dbReference>
<keyword evidence="10 14" id="KW-0472">Membrane</keyword>
<dbReference type="Pfam" id="PF00474">
    <property type="entry name" value="SSF"/>
    <property type="match status" value="1"/>
</dbReference>
<evidence type="ECO:0000256" key="3">
    <source>
        <dbReference type="ARBA" id="ARBA00022448"/>
    </source>
</evidence>
<evidence type="ECO:0000313" key="16">
    <source>
        <dbReference type="Proteomes" id="UP000017747"/>
    </source>
</evidence>
<evidence type="ECO:0000256" key="7">
    <source>
        <dbReference type="ARBA" id="ARBA00022989"/>
    </source>
</evidence>
<evidence type="ECO:0000256" key="4">
    <source>
        <dbReference type="ARBA" id="ARBA00022475"/>
    </source>
</evidence>
<dbReference type="InterPro" id="IPR036390">
    <property type="entry name" value="WH_DNA-bd_sf"/>
</dbReference>
<evidence type="ECO:0000256" key="5">
    <source>
        <dbReference type="ARBA" id="ARBA00022692"/>
    </source>
</evidence>
<feature type="transmembrane region" description="Helical" evidence="14">
    <location>
        <begin position="46"/>
        <end position="70"/>
    </location>
</feature>
<feature type="transmembrane region" description="Helical" evidence="14">
    <location>
        <begin position="430"/>
        <end position="448"/>
    </location>
</feature>
<dbReference type="Gene3D" id="1.20.1730.10">
    <property type="entry name" value="Sodium/glucose cotransporter"/>
    <property type="match status" value="1"/>
</dbReference>
<dbReference type="STRING" id="994573.T472_0200320"/>
<dbReference type="SUPFAM" id="SSF46785">
    <property type="entry name" value="Winged helix' DNA-binding domain"/>
    <property type="match status" value="1"/>
</dbReference>
<dbReference type="eggNOG" id="COG0591">
    <property type="taxonomic scope" value="Bacteria"/>
</dbReference>
<keyword evidence="7 14" id="KW-1133">Transmembrane helix</keyword>
<keyword evidence="9" id="KW-0406">Ion transport</keyword>
<sequence length="664" mass="72277">MTSTVVFLIMFIIFAAILVGMGIYSRKWVSDSSDYILAGREISTPVNMMGIAAIGFAGTSIALAPGFTVLNGFKASFLWSFIYTVCGLLFFALIYAKFIRRCGSQTLPEYLEMRYDGTVRSVVSITSVIGMAGILANNIVSCANTISGYTGWDSTIVIGVIFLIIISFTFISGLWATTLTDFFQVVIGTIAIPLLIFLLMRKYGGFEAINANWMNNNFVQNGISGLAIKGTALTYPSILNFVILFAAALVWGNNYYWMKIANCRSEKVARNSFILATIVLLVIFLVPLGLIGAYAGAFMKDKFVLAGLGGKLIHTGAYGLIASTFVPILGSFFVIGAVAASISTASTAALGATAVGTRDIYQRLINKNADPKKTLIASKIIMVLIGILTWVICLLPGGPTYIFAFANCWLVPPAILLGLGAFWPRFNTRGALWGAVAGMSSMFVLTLLGDILKIFIINNYIYLATLGFLITLVVAVGATLTEKPKYYGASSWERIPTETNREKIELNDFDTKILEMIRLGHCYMSDLTDAMGVDSKISGASIERLDRGGYIVREGLSGSKFYSFSITDKGIAVLPKLSGMDETLAKVNLTPLYVELLKVAEKGAEEQAAFVKNNGIKSMRMSSICSHLTRQGYVIERGMYKRRLEVTEKGKQIIKSTLTNEQAI</sequence>
<dbReference type="AlphaFoldDB" id="V7I9N3"/>
<keyword evidence="16" id="KW-1185">Reference proteome</keyword>
<protein>
    <submittedName>
        <fullName evidence="15">Sodium:solute symporter</fullName>
    </submittedName>
</protein>
<feature type="transmembrane region" description="Helical" evidence="14">
    <location>
        <begin position="460"/>
        <end position="480"/>
    </location>
</feature>
<feature type="transmembrane region" description="Helical" evidence="14">
    <location>
        <begin position="76"/>
        <end position="96"/>
    </location>
</feature>
<reference evidence="15 16" key="1">
    <citation type="journal article" date="2014" name="Genome Announc.">
        <title>Genome Sequence of Youngiibacter fragilis, the Type Strain of the Genus Youngiibacter.</title>
        <authorList>
            <person name="Wawrik C.B."/>
            <person name="Callaghan A.V."/>
            <person name="Stamps B.W."/>
            <person name="Wawrik B."/>
        </authorList>
    </citation>
    <scope>NUCLEOTIDE SEQUENCE [LARGE SCALE GENOMIC DNA]</scope>
    <source>
        <strain evidence="15 16">232.1</strain>
    </source>
</reference>
<keyword evidence="8" id="KW-0915">Sodium</keyword>
<dbReference type="PANTHER" id="PTHR48086">
    <property type="entry name" value="SODIUM/PROLINE SYMPORTER-RELATED"/>
    <property type="match status" value="1"/>
</dbReference>
<dbReference type="CDD" id="cd10322">
    <property type="entry name" value="SLC5sbd"/>
    <property type="match status" value="1"/>
</dbReference>
<keyword evidence="4" id="KW-1003">Cell membrane</keyword>
<evidence type="ECO:0000256" key="12">
    <source>
        <dbReference type="ARBA" id="ARBA00033708"/>
    </source>
</evidence>
<dbReference type="GO" id="GO:0006814">
    <property type="term" value="P:sodium ion transport"/>
    <property type="evidence" value="ECO:0007669"/>
    <property type="project" value="UniProtKB-KW"/>
</dbReference>
<name>V7I9N3_9CLOT</name>